<keyword evidence="2" id="KW-0812">Transmembrane</keyword>
<feature type="transmembrane region" description="Helical" evidence="2">
    <location>
        <begin position="31"/>
        <end position="53"/>
    </location>
</feature>
<evidence type="ECO:0000313" key="3">
    <source>
        <dbReference type="EMBL" id="MDR7345803.1"/>
    </source>
</evidence>
<sequence length="110" mass="12338">MAEQEDIHSPHDNTTSPQDPTWEKSASGWGFFWILGEIILLMIAVIIAIRFFVAGRPDLVSWMLVVLAVALLADIVRRILKARKINRRAAKDAELYHRTQDPSGGEATGR</sequence>
<accession>A0ABU2AWS1</accession>
<name>A0ABU2AWS1_9MICC</name>
<comment type="caution">
    <text evidence="3">The sequence shown here is derived from an EMBL/GenBank/DDBJ whole genome shotgun (WGS) entry which is preliminary data.</text>
</comment>
<evidence type="ECO:0000256" key="1">
    <source>
        <dbReference type="SAM" id="MobiDB-lite"/>
    </source>
</evidence>
<gene>
    <name evidence="3" type="ORF">J2S62_000060</name>
</gene>
<keyword evidence="2" id="KW-0472">Membrane</keyword>
<organism evidence="3 4">
    <name type="scientific">Enteractinococcus fodinae</name>
    <dbReference type="NCBI Taxonomy" id="684663"/>
    <lineage>
        <taxon>Bacteria</taxon>
        <taxon>Bacillati</taxon>
        <taxon>Actinomycetota</taxon>
        <taxon>Actinomycetes</taxon>
        <taxon>Micrococcales</taxon>
        <taxon>Micrococcaceae</taxon>
    </lineage>
</organism>
<keyword evidence="4" id="KW-1185">Reference proteome</keyword>
<evidence type="ECO:0000256" key="2">
    <source>
        <dbReference type="SAM" id="Phobius"/>
    </source>
</evidence>
<dbReference type="EMBL" id="JAVDYJ010000001">
    <property type="protein sequence ID" value="MDR7345803.1"/>
    <property type="molecule type" value="Genomic_DNA"/>
</dbReference>
<dbReference type="Proteomes" id="UP001183794">
    <property type="component" value="Unassembled WGS sequence"/>
</dbReference>
<feature type="transmembrane region" description="Helical" evidence="2">
    <location>
        <begin position="59"/>
        <end position="80"/>
    </location>
</feature>
<protein>
    <submittedName>
        <fullName evidence="3">Membrane protein YdbS with pleckstrin-like domain</fullName>
    </submittedName>
</protein>
<proteinExistence type="predicted"/>
<dbReference type="RefSeq" id="WP_310169944.1">
    <property type="nucleotide sequence ID" value="NZ_BAABHE010000002.1"/>
</dbReference>
<keyword evidence="2" id="KW-1133">Transmembrane helix</keyword>
<feature type="region of interest" description="Disordered" evidence="1">
    <location>
        <begin position="1"/>
        <end position="23"/>
    </location>
</feature>
<reference evidence="3 4" key="1">
    <citation type="submission" date="2023-07" db="EMBL/GenBank/DDBJ databases">
        <title>Sequencing the genomes of 1000 actinobacteria strains.</title>
        <authorList>
            <person name="Klenk H.-P."/>
        </authorList>
    </citation>
    <scope>NUCLEOTIDE SEQUENCE [LARGE SCALE GENOMIC DNA]</scope>
    <source>
        <strain evidence="3 4">DSM 22966</strain>
    </source>
</reference>
<feature type="compositionally biased region" description="Basic and acidic residues" evidence="1">
    <location>
        <begin position="1"/>
        <end position="11"/>
    </location>
</feature>
<evidence type="ECO:0000313" key="4">
    <source>
        <dbReference type="Proteomes" id="UP001183794"/>
    </source>
</evidence>